<feature type="compositionally biased region" description="Low complexity" evidence="1">
    <location>
        <begin position="456"/>
        <end position="467"/>
    </location>
</feature>
<feature type="compositionally biased region" description="Polar residues" evidence="1">
    <location>
        <begin position="244"/>
        <end position="256"/>
    </location>
</feature>
<feature type="region of interest" description="Disordered" evidence="1">
    <location>
        <begin position="15"/>
        <end position="305"/>
    </location>
</feature>
<dbReference type="RefSeq" id="XP_062789811.1">
    <property type="nucleotide sequence ID" value="XM_062933760.1"/>
</dbReference>
<feature type="compositionally biased region" description="Low complexity" evidence="1">
    <location>
        <begin position="202"/>
        <end position="212"/>
    </location>
</feature>
<evidence type="ECO:0000313" key="2">
    <source>
        <dbReference type="EMBL" id="WRT65071.1"/>
    </source>
</evidence>
<feature type="compositionally biased region" description="Low complexity" evidence="1">
    <location>
        <begin position="281"/>
        <end position="305"/>
    </location>
</feature>
<feature type="compositionally biased region" description="Low complexity" evidence="1">
    <location>
        <begin position="358"/>
        <end position="373"/>
    </location>
</feature>
<keyword evidence="3" id="KW-1185">Reference proteome</keyword>
<accession>A0ABZ1CTS5</accession>
<feature type="compositionally biased region" description="Polar residues" evidence="1">
    <location>
        <begin position="15"/>
        <end position="35"/>
    </location>
</feature>
<protein>
    <submittedName>
        <fullName evidence="2">Uncharacterized protein</fullName>
    </submittedName>
</protein>
<sequence length="873" mass="92289">MPFLESFPNFKGLTNSMNPLNFFTSEQSPINTPPTSAEAGPGPSTAANLQVRNSASNVVSTGSPDPLGKPITSPRQTSFSDTPTPIRPSLKHTNTSISTSTSPSSSDSGDSTARRRVSGTNISIAEPEIFERRRTPKKRGPRPPSEASGMTNVSGVDSEGRMRRKKKPLDTYIIVKPPPTSAKNPLNLQIQLVVKSNRRGRSASGMSSRSNSLAGEGLISSASTSPAAQVVDLPATEESDDTSGQEIMNTPSTAPLTSPAAEKGLPASPKSSSTESDNGNGLKRSSSLRSSISTSTAATGSSAASGKRIEPMFNLAVHNVMQPTVVTDAATDVKVAKFHKRNLDISGVGILEPSEVWAPATSSSSPFAPATRTSTEDGSAPRQRPLSMVSLTSPISPILSRSDDGKNGIRTSLDLKGFKFQSKPDGQESKTRQFFGRVFKKKTSMGDLGAGRKKTSPSASFSSFDAPQTAISPSQEFAGSDTLHPNMAVAKLATPSNGDIATAGVGAPTFGTAPLVIRRRSSGAMITADGAVTGLSSHVDHEPTAIQMERCQSLPIIPTNRPIGYTWTVKKWAKKNEEGWAAHLLAAANAGLEIVGGSASTEDQSEVVFEWVKLKVPSNAAGDEILRRYSTTGAISNSRARSKTRPASIAPSTINAGVTNLNSPNQSRTSLTLQLPKGKDGSSPYPPSSPNPNHFSSNQNSPLNSPRLDGRPEPVRRISSSLSPSRRPSSTNVDLNNNSNVDIETASTLQGEASADEGMDSDPEDSETPWTCSVWVKKTGQRQLLGTLTPAPHHPKVVGILKIAQSLDAVSLTDVQPKFGQQNKEAAMKRVKDNVALSEENLKDVVCVTAMWLVAREEFNGLGKKKGRRGTQG</sequence>
<proteinExistence type="predicted"/>
<feature type="compositionally biased region" description="Low complexity" evidence="1">
    <location>
        <begin position="93"/>
        <end position="111"/>
    </location>
</feature>
<feature type="compositionally biased region" description="Polar residues" evidence="1">
    <location>
        <begin position="731"/>
        <end position="751"/>
    </location>
</feature>
<feature type="compositionally biased region" description="Polar residues" evidence="1">
    <location>
        <begin position="45"/>
        <end position="63"/>
    </location>
</feature>
<feature type="region of interest" description="Disordered" evidence="1">
    <location>
        <begin position="358"/>
        <end position="388"/>
    </location>
</feature>
<feature type="compositionally biased region" description="Acidic residues" evidence="1">
    <location>
        <begin position="754"/>
        <end position="767"/>
    </location>
</feature>
<evidence type="ECO:0000313" key="3">
    <source>
        <dbReference type="Proteomes" id="UP001329825"/>
    </source>
</evidence>
<name>A0ABZ1CTS5_9TREE</name>
<reference evidence="2 3" key="1">
    <citation type="submission" date="2024-01" db="EMBL/GenBank/DDBJ databases">
        <title>Comparative genomics of Cryptococcus and Kwoniella reveals pathogenesis evolution and contrasting modes of karyotype evolution via chromosome fusion or intercentromeric recombination.</title>
        <authorList>
            <person name="Coelho M.A."/>
            <person name="David-Palma M."/>
            <person name="Shea T."/>
            <person name="Bowers K."/>
            <person name="McGinley-Smith S."/>
            <person name="Mohammad A.W."/>
            <person name="Gnirke A."/>
            <person name="Yurkov A.M."/>
            <person name="Nowrousian M."/>
            <person name="Sun S."/>
            <person name="Cuomo C.A."/>
            <person name="Heitman J."/>
        </authorList>
    </citation>
    <scope>NUCLEOTIDE SEQUENCE [LARGE SCALE GENOMIC DNA]</scope>
    <source>
        <strain evidence="2">CBS 11374</strain>
    </source>
</reference>
<dbReference type="Proteomes" id="UP001329825">
    <property type="component" value="Chromosome 2"/>
</dbReference>
<gene>
    <name evidence="2" type="ORF">IL334_002013</name>
</gene>
<evidence type="ECO:0000256" key="1">
    <source>
        <dbReference type="SAM" id="MobiDB-lite"/>
    </source>
</evidence>
<feature type="compositionally biased region" description="Polar residues" evidence="1">
    <location>
        <begin position="650"/>
        <end position="673"/>
    </location>
</feature>
<feature type="region of interest" description="Disordered" evidence="1">
    <location>
        <begin position="635"/>
        <end position="769"/>
    </location>
</feature>
<organism evidence="2 3">
    <name type="scientific">Kwoniella shivajii</name>
    <dbReference type="NCBI Taxonomy" id="564305"/>
    <lineage>
        <taxon>Eukaryota</taxon>
        <taxon>Fungi</taxon>
        <taxon>Dikarya</taxon>
        <taxon>Basidiomycota</taxon>
        <taxon>Agaricomycotina</taxon>
        <taxon>Tremellomycetes</taxon>
        <taxon>Tremellales</taxon>
        <taxon>Cryptococcaceae</taxon>
        <taxon>Kwoniella</taxon>
    </lineage>
</organism>
<dbReference type="GeneID" id="87954144"/>
<feature type="compositionally biased region" description="Polar residues" evidence="1">
    <location>
        <begin position="269"/>
        <end position="279"/>
    </location>
</feature>
<feature type="compositionally biased region" description="Low complexity" evidence="1">
    <location>
        <begin position="691"/>
        <end position="702"/>
    </location>
</feature>
<dbReference type="EMBL" id="CP141882">
    <property type="protein sequence ID" value="WRT65071.1"/>
    <property type="molecule type" value="Genomic_DNA"/>
</dbReference>
<feature type="compositionally biased region" description="Polar residues" evidence="1">
    <location>
        <begin position="181"/>
        <end position="190"/>
    </location>
</feature>
<feature type="region of interest" description="Disordered" evidence="1">
    <location>
        <begin position="446"/>
        <end position="467"/>
    </location>
</feature>
<feature type="compositionally biased region" description="Polar residues" evidence="1">
    <location>
        <begin position="73"/>
        <end position="83"/>
    </location>
</feature>
<feature type="compositionally biased region" description="Low complexity" evidence="1">
    <location>
        <begin position="717"/>
        <end position="730"/>
    </location>
</feature>